<evidence type="ECO:0000313" key="2">
    <source>
        <dbReference type="EnsemblMetazoa" id="RPRC002978-PA"/>
    </source>
</evidence>
<dbReference type="HOGENOM" id="CLU_450040_0_0_1"/>
<dbReference type="InParanoid" id="T1HG06"/>
<accession>T1HG06</accession>
<feature type="region of interest" description="Disordered" evidence="1">
    <location>
        <begin position="120"/>
        <end position="139"/>
    </location>
</feature>
<feature type="region of interest" description="Disordered" evidence="1">
    <location>
        <begin position="469"/>
        <end position="490"/>
    </location>
</feature>
<feature type="compositionally biased region" description="Basic and acidic residues" evidence="1">
    <location>
        <begin position="481"/>
        <end position="490"/>
    </location>
</feature>
<evidence type="ECO:0000313" key="3">
    <source>
        <dbReference type="Proteomes" id="UP000015103"/>
    </source>
</evidence>
<organism evidence="2 3">
    <name type="scientific">Rhodnius prolixus</name>
    <name type="common">Triatomid bug</name>
    <dbReference type="NCBI Taxonomy" id="13249"/>
    <lineage>
        <taxon>Eukaryota</taxon>
        <taxon>Metazoa</taxon>
        <taxon>Ecdysozoa</taxon>
        <taxon>Arthropoda</taxon>
        <taxon>Hexapoda</taxon>
        <taxon>Insecta</taxon>
        <taxon>Pterygota</taxon>
        <taxon>Neoptera</taxon>
        <taxon>Paraneoptera</taxon>
        <taxon>Hemiptera</taxon>
        <taxon>Heteroptera</taxon>
        <taxon>Panheteroptera</taxon>
        <taxon>Cimicomorpha</taxon>
        <taxon>Reduviidae</taxon>
        <taxon>Triatominae</taxon>
        <taxon>Rhodnius</taxon>
    </lineage>
</organism>
<sequence>MVQNEEGEELKDVVSQDLKVALRALRFVQPRTIRKEKRSINGLQRITFYETLDNKLTEKEEYSVGKTNEKIYGQNPTFGLQEHKNHAEDFKECNCPAKFSKHIQIINFLEPIEDDVQEIAVKKDENSPSGKPKNKSKRTEFKRKIADNFFSYCNKDADLLNKIYDRILTKYSDNIIVSEGKMNDTSNEGDKITLMQLENENTESMSRQFRENQRKTKPYLIIHTNKIYPTNLNHNFVKRSTVPQLVPYFDDYGMMISPSEEEAELDDGYANHALWIEKAARKVRSSKLFLKSDQESIKNEINDLNSGVRNNLIVTKLNDRRSSKNKHCLVKKAKNYSPSDKLNVSDPINMNENYKLAHQIPAFSYDNADNQGKVFTIHSRNKHQLNLNKEESGYFSSDVVLLPDKEETNFRQYNGSVIANGRKRNRKVKNRYNHSWPRFKENKLHRFNGGNLHHKKISARFKNNLQKNDNSFNNRPHHLSNKNEEVNNSRETKDMWNKLNFFSTHKNNGENYINTALNKNTMYDKTLDKKLANIVDDNRVYRSYSNASLVADEKGTCHNNHDSADQNIAGELTPVYSIPCERICEYTTPDCKSTRRCFCKFTFPQNK</sequence>
<dbReference type="VEuPathDB" id="VectorBase:RPRC002978"/>
<proteinExistence type="predicted"/>
<reference evidence="2" key="1">
    <citation type="submission" date="2015-05" db="UniProtKB">
        <authorList>
            <consortium name="EnsemblMetazoa"/>
        </authorList>
    </citation>
    <scope>IDENTIFICATION</scope>
</reference>
<dbReference type="EnsemblMetazoa" id="RPRC002978-RA">
    <property type="protein sequence ID" value="RPRC002978-PA"/>
    <property type="gene ID" value="RPRC002978"/>
</dbReference>
<dbReference type="EMBL" id="ACPB03006525">
    <property type="status" value="NOT_ANNOTATED_CDS"/>
    <property type="molecule type" value="Genomic_DNA"/>
</dbReference>
<dbReference type="Proteomes" id="UP000015103">
    <property type="component" value="Unassembled WGS sequence"/>
</dbReference>
<evidence type="ECO:0000256" key="1">
    <source>
        <dbReference type="SAM" id="MobiDB-lite"/>
    </source>
</evidence>
<protein>
    <submittedName>
        <fullName evidence="2">Uncharacterized protein</fullName>
    </submittedName>
</protein>
<keyword evidence="3" id="KW-1185">Reference proteome</keyword>
<name>T1HG06_RHOPR</name>
<dbReference type="AlphaFoldDB" id="T1HG06"/>